<dbReference type="InterPro" id="IPR017330">
    <property type="entry name" value="SPAG7"/>
</dbReference>
<reference evidence="3 4" key="1">
    <citation type="journal article" date="2018" name="Gigascience">
        <title>Genomes of trombidid mites reveal novel predicted allergens and laterally-transferred genes associated with secondary metabolism.</title>
        <authorList>
            <person name="Dong X."/>
            <person name="Chaisiri K."/>
            <person name="Xia D."/>
            <person name="Armstrong S.D."/>
            <person name="Fang Y."/>
            <person name="Donnelly M.J."/>
            <person name="Kadowaki T."/>
            <person name="McGarry J.W."/>
            <person name="Darby A.C."/>
            <person name="Makepeace B.L."/>
        </authorList>
    </citation>
    <scope>NUCLEOTIDE SEQUENCE [LARGE SCALE GENOMIC DNA]</scope>
    <source>
        <strain evidence="3">UoL-UT</strain>
    </source>
</reference>
<dbReference type="VEuPathDB" id="VectorBase:LDEU006455"/>
<dbReference type="InterPro" id="IPR036867">
    <property type="entry name" value="R3H_dom_sf"/>
</dbReference>
<dbReference type="Gene3D" id="3.30.1370.50">
    <property type="entry name" value="R3H-like domain"/>
    <property type="match status" value="1"/>
</dbReference>
<proteinExistence type="predicted"/>
<feature type="region of interest" description="Disordered" evidence="1">
    <location>
        <begin position="1"/>
        <end position="23"/>
    </location>
</feature>
<evidence type="ECO:0000256" key="1">
    <source>
        <dbReference type="SAM" id="MobiDB-lite"/>
    </source>
</evidence>
<evidence type="ECO:0000259" key="2">
    <source>
        <dbReference type="PROSITE" id="PS51061"/>
    </source>
</evidence>
<dbReference type="OrthoDB" id="5979509at2759"/>
<dbReference type="AlphaFoldDB" id="A0A443SDJ2"/>
<dbReference type="Proteomes" id="UP000288716">
    <property type="component" value="Unassembled WGS sequence"/>
</dbReference>
<dbReference type="GO" id="GO:0003676">
    <property type="term" value="F:nucleic acid binding"/>
    <property type="evidence" value="ECO:0007669"/>
    <property type="project" value="UniProtKB-UniRule"/>
</dbReference>
<accession>A0A443SDJ2</accession>
<feature type="domain" description="R3H" evidence="2">
    <location>
        <begin position="47"/>
        <end position="109"/>
    </location>
</feature>
<organism evidence="3 4">
    <name type="scientific">Leptotrombidium deliense</name>
    <dbReference type="NCBI Taxonomy" id="299467"/>
    <lineage>
        <taxon>Eukaryota</taxon>
        <taxon>Metazoa</taxon>
        <taxon>Ecdysozoa</taxon>
        <taxon>Arthropoda</taxon>
        <taxon>Chelicerata</taxon>
        <taxon>Arachnida</taxon>
        <taxon>Acari</taxon>
        <taxon>Acariformes</taxon>
        <taxon>Trombidiformes</taxon>
        <taxon>Prostigmata</taxon>
        <taxon>Anystina</taxon>
        <taxon>Parasitengona</taxon>
        <taxon>Trombiculoidea</taxon>
        <taxon>Trombiculidae</taxon>
        <taxon>Leptotrombidium</taxon>
    </lineage>
</organism>
<dbReference type="PANTHER" id="PTHR13498">
    <property type="entry name" value="SPERM ASSOCIATED ANTIGEN 7"/>
    <property type="match status" value="1"/>
</dbReference>
<feature type="region of interest" description="Disordered" evidence="1">
    <location>
        <begin position="176"/>
        <end position="230"/>
    </location>
</feature>
<keyword evidence="4" id="KW-1185">Reference proteome</keyword>
<dbReference type="EMBL" id="NCKV01003551">
    <property type="protein sequence ID" value="RWS25585.1"/>
    <property type="molecule type" value="Genomic_DNA"/>
</dbReference>
<dbReference type="Pfam" id="PF01424">
    <property type="entry name" value="R3H"/>
    <property type="match status" value="1"/>
</dbReference>
<feature type="compositionally biased region" description="Polar residues" evidence="1">
    <location>
        <begin position="8"/>
        <end position="20"/>
    </location>
</feature>
<evidence type="ECO:0000313" key="4">
    <source>
        <dbReference type="Proteomes" id="UP000288716"/>
    </source>
</evidence>
<comment type="caution">
    <text evidence="3">The sequence shown here is derived from an EMBL/GenBank/DDBJ whole genome shotgun (WGS) entry which is preliminary data.</text>
</comment>
<dbReference type="PIRSF" id="PIRSF037943">
    <property type="entry name" value="Sperm-assoc_antigen_PAG7"/>
    <property type="match status" value="1"/>
</dbReference>
<dbReference type="PROSITE" id="PS51061">
    <property type="entry name" value="R3H"/>
    <property type="match status" value="1"/>
</dbReference>
<protein>
    <submittedName>
        <fullName evidence="3">Sperm-associated antigen 7-like protein</fullName>
    </submittedName>
</protein>
<evidence type="ECO:0000313" key="3">
    <source>
        <dbReference type="EMBL" id="RWS25585.1"/>
    </source>
</evidence>
<dbReference type="SMART" id="SM00393">
    <property type="entry name" value="R3H"/>
    <property type="match status" value="1"/>
</dbReference>
<feature type="compositionally biased region" description="Basic and acidic residues" evidence="1">
    <location>
        <begin position="123"/>
        <end position="139"/>
    </location>
</feature>
<gene>
    <name evidence="3" type="ORF">B4U80_05172</name>
</gene>
<dbReference type="PANTHER" id="PTHR13498:SF3">
    <property type="entry name" value="SPERM-ASSOCIATED ANTIGEN 7"/>
    <property type="match status" value="1"/>
</dbReference>
<dbReference type="SUPFAM" id="SSF82708">
    <property type="entry name" value="R3H domain"/>
    <property type="match status" value="1"/>
</dbReference>
<dbReference type="InterPro" id="IPR001374">
    <property type="entry name" value="R3H_dom"/>
</dbReference>
<feature type="compositionally biased region" description="Polar residues" evidence="1">
    <location>
        <begin position="217"/>
        <end position="230"/>
    </location>
</feature>
<name>A0A443SDJ2_9ACAR</name>
<sequence>MSDLLGSILNSMQKPPSVSAASKEKLLEKKQQEKLKKIQEEEKAKLRNFRKNIEEKVDKFLQADSPKLEFETMDKVLRSIVHDVAEIAGLPAFSLGFEDVDRHVVVYKKETLPSEDELAALRKGEEYDPEKAKLKRELESQEEMEEQRKRRKGEVIPTANYRDKYKHLIGEDAGKTAAQVTKPNKQFGFVPSANKQDQRSIEQTLADIREKKKQKASESVQTAVDEQNSN</sequence>
<feature type="region of interest" description="Disordered" evidence="1">
    <location>
        <begin position="123"/>
        <end position="157"/>
    </location>
</feature>